<dbReference type="AlphaFoldDB" id="A0A450Z0E2"/>
<accession>A0A450Z0E2</accession>
<organism evidence="1">
    <name type="scientific">Candidatus Kentrum sp. TC</name>
    <dbReference type="NCBI Taxonomy" id="2126339"/>
    <lineage>
        <taxon>Bacteria</taxon>
        <taxon>Pseudomonadati</taxon>
        <taxon>Pseudomonadota</taxon>
        <taxon>Gammaproteobacteria</taxon>
        <taxon>Candidatus Kentrum</taxon>
    </lineage>
</organism>
<name>A0A450Z0E2_9GAMM</name>
<reference evidence="1" key="1">
    <citation type="submission" date="2019-02" db="EMBL/GenBank/DDBJ databases">
        <authorList>
            <person name="Gruber-Vodicka R. H."/>
            <person name="Seah K. B. B."/>
        </authorList>
    </citation>
    <scope>NUCLEOTIDE SEQUENCE</scope>
    <source>
        <strain evidence="1">BECK_BZ123</strain>
    </source>
</reference>
<evidence type="ECO:0000313" key="1">
    <source>
        <dbReference type="EMBL" id="VFK47227.1"/>
    </source>
</evidence>
<gene>
    <name evidence="1" type="ORF">BECKTC1821D_GA0114238_104314</name>
</gene>
<sequence length="34" mass="3943">MVDFYYREKIKGILPIPSTGELYGLPIGPRENFQ</sequence>
<dbReference type="EMBL" id="CAADFS010000043">
    <property type="protein sequence ID" value="VFK47227.1"/>
    <property type="molecule type" value="Genomic_DNA"/>
</dbReference>
<protein>
    <submittedName>
        <fullName evidence="1">Uncharacterized protein</fullName>
    </submittedName>
</protein>
<proteinExistence type="predicted"/>